<organism evidence="2 3">
    <name type="scientific">Actinoalloteichus caeruleus DSM 43889</name>
    <dbReference type="NCBI Taxonomy" id="1120930"/>
    <lineage>
        <taxon>Bacteria</taxon>
        <taxon>Bacillati</taxon>
        <taxon>Actinomycetota</taxon>
        <taxon>Actinomycetes</taxon>
        <taxon>Pseudonocardiales</taxon>
        <taxon>Pseudonocardiaceae</taxon>
        <taxon>Actinoalloteichus</taxon>
        <taxon>Actinoalloteichus cyanogriseus</taxon>
    </lineage>
</organism>
<reference evidence="2 3" key="1">
    <citation type="submission" date="2013-07" db="EMBL/GenBank/DDBJ databases">
        <authorList>
            <consortium name="DOE Joint Genome Institute"/>
            <person name="Reeve W."/>
            <person name="Huntemann M."/>
            <person name="Han J."/>
            <person name="Chen A."/>
            <person name="Kyrpides N."/>
            <person name="Mavromatis K."/>
            <person name="Markowitz V."/>
            <person name="Palaniappan K."/>
            <person name="Ivanova N."/>
            <person name="Schaumberg A."/>
            <person name="Pati A."/>
            <person name="Liolios K."/>
            <person name="Nordberg H.P."/>
            <person name="Cantor M.N."/>
            <person name="Hua S.X."/>
            <person name="Woyke T."/>
        </authorList>
    </citation>
    <scope>NUCLEOTIDE SEQUENCE [LARGE SCALE GENOMIC DNA]</scope>
    <source>
        <strain evidence="2 3">DSM 43889</strain>
    </source>
</reference>
<keyword evidence="3" id="KW-1185">Reference proteome</keyword>
<dbReference type="RefSeq" id="WP_016699496.1">
    <property type="nucleotide sequence ID" value="NZ_AUBJ02000001.1"/>
</dbReference>
<evidence type="ECO:0000256" key="1">
    <source>
        <dbReference type="SAM" id="Phobius"/>
    </source>
</evidence>
<sequence>MSTIWKVVGVLLVIWLGLAVLGAVFKALWWLLIVGAVLFVGTAAYGAIKGRNQKQLPR</sequence>
<accession>A0ABT1JKQ9</accession>
<protein>
    <submittedName>
        <fullName evidence="2">Uncharacterized protein</fullName>
    </submittedName>
</protein>
<evidence type="ECO:0000313" key="3">
    <source>
        <dbReference type="Proteomes" id="UP000791080"/>
    </source>
</evidence>
<gene>
    <name evidence="2" type="ORF">G443_003372</name>
</gene>
<dbReference type="EMBL" id="AUBJ02000001">
    <property type="protein sequence ID" value="MCP2333102.1"/>
    <property type="molecule type" value="Genomic_DNA"/>
</dbReference>
<keyword evidence="1" id="KW-1133">Transmembrane helix</keyword>
<evidence type="ECO:0000313" key="2">
    <source>
        <dbReference type="EMBL" id="MCP2333102.1"/>
    </source>
</evidence>
<keyword evidence="1" id="KW-0812">Transmembrane</keyword>
<comment type="caution">
    <text evidence="2">The sequence shown here is derived from an EMBL/GenBank/DDBJ whole genome shotgun (WGS) entry which is preliminary data.</text>
</comment>
<keyword evidence="1" id="KW-0472">Membrane</keyword>
<feature type="transmembrane region" description="Helical" evidence="1">
    <location>
        <begin position="30"/>
        <end position="48"/>
    </location>
</feature>
<feature type="transmembrane region" description="Helical" evidence="1">
    <location>
        <begin position="7"/>
        <end position="24"/>
    </location>
</feature>
<reference evidence="2 3" key="2">
    <citation type="submission" date="2022-06" db="EMBL/GenBank/DDBJ databases">
        <title>Genomic Encyclopedia of Type Strains, Phase I: the one thousand microbial genomes (KMG-I) project.</title>
        <authorList>
            <person name="Kyrpides N."/>
        </authorList>
    </citation>
    <scope>NUCLEOTIDE SEQUENCE [LARGE SCALE GENOMIC DNA]</scope>
    <source>
        <strain evidence="2 3">DSM 43889</strain>
    </source>
</reference>
<name>A0ABT1JKQ9_ACTCY</name>
<dbReference type="Proteomes" id="UP000791080">
    <property type="component" value="Unassembled WGS sequence"/>
</dbReference>
<proteinExistence type="predicted"/>